<name>A0ABT0C7Y9_THEVL</name>
<dbReference type="InterPro" id="IPR035940">
    <property type="entry name" value="CAP_sf"/>
</dbReference>
<evidence type="ECO:0000313" key="2">
    <source>
        <dbReference type="EMBL" id="MCJ2541480.1"/>
    </source>
</evidence>
<dbReference type="InterPro" id="IPR014044">
    <property type="entry name" value="CAP_dom"/>
</dbReference>
<dbReference type="Gene3D" id="3.40.33.10">
    <property type="entry name" value="CAP"/>
    <property type="match status" value="1"/>
</dbReference>
<dbReference type="RefSeq" id="WP_244348482.1">
    <property type="nucleotide sequence ID" value="NZ_JAFIRA010000001.1"/>
</dbReference>
<feature type="domain" description="SCP" evidence="1">
    <location>
        <begin position="54"/>
        <end position="177"/>
    </location>
</feature>
<comment type="caution">
    <text evidence="2">The sequence shown here is derived from an EMBL/GenBank/DDBJ whole genome shotgun (WGS) entry which is preliminary data.</text>
</comment>
<keyword evidence="3" id="KW-1185">Reference proteome</keyword>
<gene>
    <name evidence="2" type="ORF">JX360_00930</name>
</gene>
<dbReference type="Pfam" id="PF00188">
    <property type="entry name" value="CAP"/>
    <property type="match status" value="1"/>
</dbReference>
<evidence type="ECO:0000259" key="1">
    <source>
        <dbReference type="Pfam" id="PF00188"/>
    </source>
</evidence>
<proteinExistence type="predicted"/>
<protein>
    <submittedName>
        <fullName evidence="2">CAP domain-containing protein</fullName>
    </submittedName>
</protein>
<organism evidence="2 3">
    <name type="scientific">Thermostichus vulcanus str. 'Rupite'</name>
    <dbReference type="NCBI Taxonomy" id="2813851"/>
    <lineage>
        <taxon>Bacteria</taxon>
        <taxon>Bacillati</taxon>
        <taxon>Cyanobacteriota</taxon>
        <taxon>Cyanophyceae</taxon>
        <taxon>Thermostichales</taxon>
        <taxon>Thermostichaceae</taxon>
        <taxon>Thermostichus</taxon>
    </lineage>
</organism>
<dbReference type="EMBL" id="JAFIRA010000001">
    <property type="protein sequence ID" value="MCJ2541480.1"/>
    <property type="molecule type" value="Genomic_DNA"/>
</dbReference>
<sequence length="338" mass="37094">MGPPPAGEVPIAELLCQLDRETRSFSGPIYAELPEVATCNPGRLTPAAAQKMMDRLNFLRLLHLLPPVELNPEFLDAAQQAALMQVANDALSHQPPPSWRCFTAAGEEGSRLSNLAIGPILELNGTDPGRVLARQVDIYFAEPGIENVVDVGHRRWNLYPQYSQGAYAIVYDPRAGRVTQANANWIFGFDESVPDPEFIAFPEKDGYLYRLEGFSSQPLSAYRWSFSVPSRGGVSDLSQAQVRITDALSGDPVPVSNIRVGDPAFGLETLTYSVGAVQPNREYNFEISGIRLNGGPPRTYRYSTALYDCDPISPEPSSTLIEGLGVPPRLLQSRPYRS</sequence>
<reference evidence="2" key="1">
    <citation type="submission" date="2021-02" db="EMBL/GenBank/DDBJ databases">
        <title>The CRISPR/cas machinery reduction and long-range gene transfer in the hot spring cyanobacterium Synechococcus.</title>
        <authorList>
            <person name="Dvorak P."/>
            <person name="Jahodarova E."/>
            <person name="Hasler P."/>
            <person name="Poulickova A."/>
        </authorList>
    </citation>
    <scope>NUCLEOTIDE SEQUENCE</scope>
    <source>
        <strain evidence="2">Rupite</strain>
    </source>
</reference>
<accession>A0ABT0C7Y9</accession>
<dbReference type="Proteomes" id="UP000830835">
    <property type="component" value="Unassembled WGS sequence"/>
</dbReference>
<evidence type="ECO:0000313" key="3">
    <source>
        <dbReference type="Proteomes" id="UP000830835"/>
    </source>
</evidence>